<dbReference type="Pfam" id="PF01636">
    <property type="entry name" value="APH"/>
    <property type="match status" value="1"/>
</dbReference>
<dbReference type="EC" id="2.7.11.1" evidence="1"/>
<keyword evidence="6" id="KW-1185">Reference proteome</keyword>
<organism evidence="5 6">
    <name type="scientific">Colletotrichum kahawae</name>
    <name type="common">Coffee berry disease fungus</name>
    <dbReference type="NCBI Taxonomy" id="34407"/>
    <lineage>
        <taxon>Eukaryota</taxon>
        <taxon>Fungi</taxon>
        <taxon>Dikarya</taxon>
        <taxon>Ascomycota</taxon>
        <taxon>Pezizomycotina</taxon>
        <taxon>Sordariomycetes</taxon>
        <taxon>Hypocreomycetidae</taxon>
        <taxon>Glomerellales</taxon>
        <taxon>Glomerellaceae</taxon>
        <taxon>Colletotrichum</taxon>
        <taxon>Colletotrichum gloeosporioides species complex</taxon>
    </lineage>
</organism>
<dbReference type="AlphaFoldDB" id="A0AAE0D5I0"/>
<accession>A0AAE0D5I0</accession>
<dbReference type="InterPro" id="IPR051678">
    <property type="entry name" value="AGP_Transferase"/>
</dbReference>
<dbReference type="Gene3D" id="3.90.1200.10">
    <property type="match status" value="1"/>
</dbReference>
<sequence>MAMPRETAEDIRSRLCAWMNTTAFKPVSLSPLTGGQSNFTYHAELEQRVKAQDDSSKDICEVIVKHGEPYMARHPSNAITADRCSVEAACLKHLHALKPLQQSRQIVNYRVSTPECYLYDDKNKTQIQEYLAGTLDLKSTLLKSCEKPLALLSKQHYHHIGRALAEYISQFHENTSPIARDHAEDRKRPHLSTLHEAIGRSSEMQALKLMVNYDWLLERVEQFPDILKVVARDVFVRVREQGIEELKNGSAALTVIHGDFCPQNILIREELPDRGDENDLFVVDWENAQIGVPAMDHGEMIGELYATWLFDGSHASLHVIDGYAAGLGPLPVDEALRIATQVGVHLLSFGTLAQDKSESQIDHIVREGRDIIVNSRNKSQAWFNSHVLRCLFMN</sequence>
<evidence type="ECO:0000313" key="5">
    <source>
        <dbReference type="EMBL" id="KAK2756048.1"/>
    </source>
</evidence>
<dbReference type="EMBL" id="VYYT01000212">
    <property type="protein sequence ID" value="KAK2756048.1"/>
    <property type="molecule type" value="Genomic_DNA"/>
</dbReference>
<dbReference type="PROSITE" id="PS00109">
    <property type="entry name" value="PROTEIN_KINASE_TYR"/>
    <property type="match status" value="1"/>
</dbReference>
<evidence type="ECO:0000313" key="6">
    <source>
        <dbReference type="Proteomes" id="UP001281614"/>
    </source>
</evidence>
<dbReference type="Gene3D" id="3.30.200.20">
    <property type="entry name" value="Phosphorylase Kinase, domain 1"/>
    <property type="match status" value="1"/>
</dbReference>
<protein>
    <recommendedName>
        <fullName evidence="1">non-specific serine/threonine protein kinase</fullName>
        <ecNumber evidence="1">2.7.11.1</ecNumber>
    </recommendedName>
</protein>
<evidence type="ECO:0000259" key="4">
    <source>
        <dbReference type="Pfam" id="PF01636"/>
    </source>
</evidence>
<dbReference type="PANTHER" id="PTHR21310">
    <property type="entry name" value="AMINOGLYCOSIDE PHOSPHOTRANSFERASE-RELATED-RELATED"/>
    <property type="match status" value="1"/>
</dbReference>
<name>A0AAE0D5I0_COLKA</name>
<proteinExistence type="predicted"/>
<reference evidence="5" key="1">
    <citation type="submission" date="2023-02" db="EMBL/GenBank/DDBJ databases">
        <title>Colletotrichum kahawae CIFC_Que2 genome sequencing and assembly.</title>
        <authorList>
            <person name="Baroncelli R."/>
        </authorList>
    </citation>
    <scope>NUCLEOTIDE SEQUENCE</scope>
    <source>
        <strain evidence="5">CIFC_Que2</strain>
    </source>
</reference>
<dbReference type="SUPFAM" id="SSF56112">
    <property type="entry name" value="Protein kinase-like (PK-like)"/>
    <property type="match status" value="1"/>
</dbReference>
<dbReference type="InterPro" id="IPR008266">
    <property type="entry name" value="Tyr_kinase_AS"/>
</dbReference>
<comment type="catalytic activity">
    <reaction evidence="3">
        <text>L-seryl-[protein] + ATP = O-phospho-L-seryl-[protein] + ADP + H(+)</text>
        <dbReference type="Rhea" id="RHEA:17989"/>
        <dbReference type="Rhea" id="RHEA-COMP:9863"/>
        <dbReference type="Rhea" id="RHEA-COMP:11604"/>
        <dbReference type="ChEBI" id="CHEBI:15378"/>
        <dbReference type="ChEBI" id="CHEBI:29999"/>
        <dbReference type="ChEBI" id="CHEBI:30616"/>
        <dbReference type="ChEBI" id="CHEBI:83421"/>
        <dbReference type="ChEBI" id="CHEBI:456216"/>
        <dbReference type="EC" id="2.7.11.1"/>
    </reaction>
</comment>
<evidence type="ECO:0000256" key="3">
    <source>
        <dbReference type="ARBA" id="ARBA00048679"/>
    </source>
</evidence>
<gene>
    <name evidence="5" type="ORF">CKAH01_17181</name>
</gene>
<dbReference type="InterPro" id="IPR011009">
    <property type="entry name" value="Kinase-like_dom_sf"/>
</dbReference>
<comment type="caution">
    <text evidence="5">The sequence shown here is derived from an EMBL/GenBank/DDBJ whole genome shotgun (WGS) entry which is preliminary data.</text>
</comment>
<comment type="catalytic activity">
    <reaction evidence="2">
        <text>L-threonyl-[protein] + ATP = O-phospho-L-threonyl-[protein] + ADP + H(+)</text>
        <dbReference type="Rhea" id="RHEA:46608"/>
        <dbReference type="Rhea" id="RHEA-COMP:11060"/>
        <dbReference type="Rhea" id="RHEA-COMP:11605"/>
        <dbReference type="ChEBI" id="CHEBI:15378"/>
        <dbReference type="ChEBI" id="CHEBI:30013"/>
        <dbReference type="ChEBI" id="CHEBI:30616"/>
        <dbReference type="ChEBI" id="CHEBI:61977"/>
        <dbReference type="ChEBI" id="CHEBI:456216"/>
        <dbReference type="EC" id="2.7.11.1"/>
    </reaction>
</comment>
<evidence type="ECO:0000256" key="1">
    <source>
        <dbReference type="ARBA" id="ARBA00012513"/>
    </source>
</evidence>
<dbReference type="GO" id="GO:0004674">
    <property type="term" value="F:protein serine/threonine kinase activity"/>
    <property type="evidence" value="ECO:0007669"/>
    <property type="project" value="UniProtKB-EC"/>
</dbReference>
<dbReference type="Proteomes" id="UP001281614">
    <property type="component" value="Unassembled WGS sequence"/>
</dbReference>
<dbReference type="InterPro" id="IPR002575">
    <property type="entry name" value="Aminoglycoside_PTrfase"/>
</dbReference>
<evidence type="ECO:0000256" key="2">
    <source>
        <dbReference type="ARBA" id="ARBA00047899"/>
    </source>
</evidence>
<feature type="domain" description="Aminoglycoside phosphotransferase" evidence="4">
    <location>
        <begin position="55"/>
        <end position="301"/>
    </location>
</feature>